<reference evidence="3 4" key="1">
    <citation type="journal article" date="2018" name="Nat. Genet.">
        <title>The Rosa genome provides new insights in the design of modern roses.</title>
        <authorList>
            <person name="Bendahmane M."/>
        </authorList>
    </citation>
    <scope>NUCLEOTIDE SEQUENCE [LARGE SCALE GENOMIC DNA]</scope>
    <source>
        <strain evidence="4">cv. Old Blush</strain>
    </source>
</reference>
<dbReference type="PANTHER" id="PTHR23024">
    <property type="entry name" value="ARYLACETAMIDE DEACETYLASE"/>
    <property type="match status" value="1"/>
</dbReference>
<keyword evidence="3" id="KW-0378">Hydrolase</keyword>
<keyword evidence="4" id="KW-1185">Reference proteome</keyword>
<dbReference type="EC" id="3.1.1.1" evidence="3"/>
<comment type="caution">
    <text evidence="3">The sequence shown here is derived from an EMBL/GenBank/DDBJ whole genome shotgun (WGS) entry which is preliminary data.</text>
</comment>
<dbReference type="Pfam" id="PF07859">
    <property type="entry name" value="Abhydrolase_3"/>
    <property type="match status" value="1"/>
</dbReference>
<dbReference type="InterPro" id="IPR029058">
    <property type="entry name" value="AB_hydrolase_fold"/>
</dbReference>
<dbReference type="AlphaFoldDB" id="A0A2P6QI39"/>
<dbReference type="GO" id="GO:0106435">
    <property type="term" value="F:carboxylesterase activity"/>
    <property type="evidence" value="ECO:0007669"/>
    <property type="project" value="UniProtKB-EC"/>
</dbReference>
<organism evidence="3 4">
    <name type="scientific">Rosa chinensis</name>
    <name type="common">China rose</name>
    <dbReference type="NCBI Taxonomy" id="74649"/>
    <lineage>
        <taxon>Eukaryota</taxon>
        <taxon>Viridiplantae</taxon>
        <taxon>Streptophyta</taxon>
        <taxon>Embryophyta</taxon>
        <taxon>Tracheophyta</taxon>
        <taxon>Spermatophyta</taxon>
        <taxon>Magnoliopsida</taxon>
        <taxon>eudicotyledons</taxon>
        <taxon>Gunneridae</taxon>
        <taxon>Pentapetalae</taxon>
        <taxon>rosids</taxon>
        <taxon>fabids</taxon>
        <taxon>Rosales</taxon>
        <taxon>Rosaceae</taxon>
        <taxon>Rosoideae</taxon>
        <taxon>Rosoideae incertae sedis</taxon>
        <taxon>Rosa</taxon>
    </lineage>
</organism>
<dbReference type="SUPFAM" id="SSF53474">
    <property type="entry name" value="alpha/beta-Hydrolases"/>
    <property type="match status" value="1"/>
</dbReference>
<evidence type="ECO:0000313" key="3">
    <source>
        <dbReference type="EMBL" id="PRQ33855.1"/>
    </source>
</evidence>
<dbReference type="Proteomes" id="UP000238479">
    <property type="component" value="Chromosome 5"/>
</dbReference>
<sequence>MSAAVSRKNPLQNLPWKTCRLLMEFGSPLFRAAMRPNMTLNRRLLTLSDPKAAAFSKPKNGVVSFDAAVDPSRNVWFRLFTTTTNTSAKLPVIFFIHGGSYIFGVADSFGLDSSYSRLARQFSAASCRRLARQLSAAVVSVNYRLSPEHKFPSQLRDALDCLKYLDDHHSDDAFSCADVSRCFVVGESAGGNLAHHVALEAGELELKKVRVVGLVSIQPFFGAEERTESEIRLGRGPLGLDSTDWCWPTWRAVLPDGPDRDHPFVNVSGPNAVDISGRGYPDTLCFIGGWIRGGIGGGGTVSG</sequence>
<evidence type="ECO:0000259" key="2">
    <source>
        <dbReference type="Pfam" id="PF07859"/>
    </source>
</evidence>
<name>A0A2P6QI39_ROSCH</name>
<comment type="similarity">
    <text evidence="1">Belongs to the 'GDXG' lipolytic enzyme family.</text>
</comment>
<accession>A0A2P6QI39</accession>
<dbReference type="Gramene" id="PRQ33855">
    <property type="protein sequence ID" value="PRQ33855"/>
    <property type="gene ID" value="RchiOBHm_Chr5g0062251"/>
</dbReference>
<dbReference type="GO" id="GO:0009860">
    <property type="term" value="P:pollen tube growth"/>
    <property type="evidence" value="ECO:0007669"/>
    <property type="project" value="TreeGrafter"/>
</dbReference>
<evidence type="ECO:0000256" key="1">
    <source>
        <dbReference type="ARBA" id="ARBA00010515"/>
    </source>
</evidence>
<gene>
    <name evidence="3" type="ORF">RchiOBHm_Chr5g0062251</name>
</gene>
<dbReference type="PANTHER" id="PTHR23024:SF609">
    <property type="entry name" value="CARBOXYLESTERASE 18-RELATED"/>
    <property type="match status" value="1"/>
</dbReference>
<protein>
    <submittedName>
        <fullName evidence="3">Putative carboxylesterase</fullName>
        <ecNumber evidence="3">3.1.1.1</ecNumber>
    </submittedName>
</protein>
<dbReference type="InterPro" id="IPR050466">
    <property type="entry name" value="Carboxylest/Gibb_receptor"/>
</dbReference>
<evidence type="ECO:0000313" key="4">
    <source>
        <dbReference type="Proteomes" id="UP000238479"/>
    </source>
</evidence>
<dbReference type="InterPro" id="IPR013094">
    <property type="entry name" value="AB_hydrolase_3"/>
</dbReference>
<dbReference type="STRING" id="74649.A0A2P6QI39"/>
<dbReference type="EMBL" id="PDCK01000043">
    <property type="protein sequence ID" value="PRQ33855.1"/>
    <property type="molecule type" value="Genomic_DNA"/>
</dbReference>
<feature type="domain" description="Alpha/beta hydrolase fold-3" evidence="2">
    <location>
        <begin position="93"/>
        <end position="288"/>
    </location>
</feature>
<dbReference type="Gene3D" id="3.40.50.1820">
    <property type="entry name" value="alpha/beta hydrolase"/>
    <property type="match status" value="1"/>
</dbReference>
<proteinExistence type="inferred from homology"/>